<dbReference type="EMBL" id="BAABCN010000008">
    <property type="protein sequence ID" value="GAA3884404.1"/>
    <property type="molecule type" value="Genomic_DNA"/>
</dbReference>
<evidence type="ECO:0000313" key="3">
    <source>
        <dbReference type="EMBL" id="GAA3884404.1"/>
    </source>
</evidence>
<dbReference type="RefSeq" id="WP_345067840.1">
    <property type="nucleotide sequence ID" value="NZ_BAABCN010000008.1"/>
</dbReference>
<evidence type="ECO:0000313" key="4">
    <source>
        <dbReference type="Proteomes" id="UP001501803"/>
    </source>
</evidence>
<feature type="region of interest" description="Disordered" evidence="1">
    <location>
        <begin position="96"/>
        <end position="118"/>
    </location>
</feature>
<evidence type="ECO:0000259" key="2">
    <source>
        <dbReference type="SMART" id="SM00834"/>
    </source>
</evidence>
<name>A0ABP7KQ30_9MICO</name>
<reference evidence="4" key="1">
    <citation type="journal article" date="2019" name="Int. J. Syst. Evol. Microbiol.">
        <title>The Global Catalogue of Microorganisms (GCM) 10K type strain sequencing project: providing services to taxonomists for standard genome sequencing and annotation.</title>
        <authorList>
            <consortium name="The Broad Institute Genomics Platform"/>
            <consortium name="The Broad Institute Genome Sequencing Center for Infectious Disease"/>
            <person name="Wu L."/>
            <person name="Ma J."/>
        </authorList>
    </citation>
    <scope>NUCLEOTIDE SEQUENCE [LARGE SCALE GENOMIC DNA]</scope>
    <source>
        <strain evidence="4">JCM 17021</strain>
    </source>
</reference>
<gene>
    <name evidence="3" type="ORF">GCM10022381_28230</name>
</gene>
<keyword evidence="4" id="KW-1185">Reference proteome</keyword>
<dbReference type="InterPro" id="IPR013429">
    <property type="entry name" value="Regulatory_FmdB_Zinc_ribbon"/>
</dbReference>
<evidence type="ECO:0000256" key="1">
    <source>
        <dbReference type="SAM" id="MobiDB-lite"/>
    </source>
</evidence>
<dbReference type="SMART" id="SM00834">
    <property type="entry name" value="CxxC_CXXC_SSSS"/>
    <property type="match status" value="1"/>
</dbReference>
<comment type="caution">
    <text evidence="3">The sequence shown here is derived from an EMBL/GenBank/DDBJ whole genome shotgun (WGS) entry which is preliminary data.</text>
</comment>
<proteinExistence type="predicted"/>
<feature type="domain" description="Putative regulatory protein FmdB zinc ribbon" evidence="2">
    <location>
        <begin position="1"/>
        <end position="41"/>
    </location>
</feature>
<accession>A0ABP7KQ30</accession>
<dbReference type="Proteomes" id="UP001501803">
    <property type="component" value="Unassembled WGS sequence"/>
</dbReference>
<organism evidence="3 4">
    <name type="scientific">Leifsonia kafniensis</name>
    <dbReference type="NCBI Taxonomy" id="475957"/>
    <lineage>
        <taxon>Bacteria</taxon>
        <taxon>Bacillati</taxon>
        <taxon>Actinomycetota</taxon>
        <taxon>Actinomycetes</taxon>
        <taxon>Micrococcales</taxon>
        <taxon>Microbacteriaceae</taxon>
        <taxon>Leifsonia</taxon>
    </lineage>
</organism>
<protein>
    <recommendedName>
        <fullName evidence="2">Putative regulatory protein FmdB zinc ribbon domain-containing protein</fullName>
    </recommendedName>
</protein>
<sequence length="118" mass="12545">MILVDYKCSECQAVAEALVARPAPANAVCARCGADARRQFTTAGLMRGASIAPRITSTACADNPDVPGLCHVGPAAKKSLIARYRGDDRTLAAEQKRQTREFEQVGPPAPEKVFGHAH</sequence>